<evidence type="ECO:0000256" key="1">
    <source>
        <dbReference type="SAM" id="MobiDB-lite"/>
    </source>
</evidence>
<dbReference type="PROSITE" id="PS51257">
    <property type="entry name" value="PROKAR_LIPOPROTEIN"/>
    <property type="match status" value="1"/>
</dbReference>
<sequence length="116" mass="11961">MTPSKIRIALAVIATAVSLTACTSTTAQTTSAGVSTSSASASAQAGKVSANTADEAQITAALQVAGVTNPDRWAREVMEYRPYAADDTDLTSLRQNLAKYNPGQDTVDKIVSALTP</sequence>
<dbReference type="EMBL" id="JBHUCM010000020">
    <property type="protein sequence ID" value="MFD1540941.1"/>
    <property type="molecule type" value="Genomic_DNA"/>
</dbReference>
<gene>
    <name evidence="3" type="ORF">ACFSJ0_28055</name>
</gene>
<evidence type="ECO:0000256" key="2">
    <source>
        <dbReference type="SAM" id="SignalP"/>
    </source>
</evidence>
<comment type="caution">
    <text evidence="3">The sequence shown here is derived from an EMBL/GenBank/DDBJ whole genome shotgun (WGS) entry which is preliminary data.</text>
</comment>
<evidence type="ECO:0000313" key="4">
    <source>
        <dbReference type="Proteomes" id="UP001597097"/>
    </source>
</evidence>
<dbReference type="RefSeq" id="WP_219532381.1">
    <property type="nucleotide sequence ID" value="NZ_JAHKRM010000014.1"/>
</dbReference>
<dbReference type="Proteomes" id="UP001597097">
    <property type="component" value="Unassembled WGS sequence"/>
</dbReference>
<organism evidence="3 4">
    <name type="scientific">Nonomuraea guangzhouensis</name>
    <dbReference type="NCBI Taxonomy" id="1291555"/>
    <lineage>
        <taxon>Bacteria</taxon>
        <taxon>Bacillati</taxon>
        <taxon>Actinomycetota</taxon>
        <taxon>Actinomycetes</taxon>
        <taxon>Streptosporangiales</taxon>
        <taxon>Streptosporangiaceae</taxon>
        <taxon>Nonomuraea</taxon>
    </lineage>
</organism>
<protein>
    <recommendedName>
        <fullName evidence="5">Lipoprotein</fullName>
    </recommendedName>
</protein>
<reference evidence="4" key="1">
    <citation type="journal article" date="2019" name="Int. J. Syst. Evol. Microbiol.">
        <title>The Global Catalogue of Microorganisms (GCM) 10K type strain sequencing project: providing services to taxonomists for standard genome sequencing and annotation.</title>
        <authorList>
            <consortium name="The Broad Institute Genomics Platform"/>
            <consortium name="The Broad Institute Genome Sequencing Center for Infectious Disease"/>
            <person name="Wu L."/>
            <person name="Ma J."/>
        </authorList>
    </citation>
    <scope>NUCLEOTIDE SEQUENCE [LARGE SCALE GENOMIC DNA]</scope>
    <source>
        <strain evidence="4">CGMCC 1.15399</strain>
    </source>
</reference>
<name>A0ABW4GFH5_9ACTN</name>
<evidence type="ECO:0008006" key="5">
    <source>
        <dbReference type="Google" id="ProtNLM"/>
    </source>
</evidence>
<feature type="region of interest" description="Disordered" evidence="1">
    <location>
        <begin position="27"/>
        <end position="48"/>
    </location>
</feature>
<feature type="chain" id="PRO_5046400906" description="Lipoprotein" evidence="2">
    <location>
        <begin position="28"/>
        <end position="116"/>
    </location>
</feature>
<proteinExistence type="predicted"/>
<evidence type="ECO:0000313" key="3">
    <source>
        <dbReference type="EMBL" id="MFD1540941.1"/>
    </source>
</evidence>
<feature type="signal peptide" evidence="2">
    <location>
        <begin position="1"/>
        <end position="27"/>
    </location>
</feature>
<accession>A0ABW4GFH5</accession>
<keyword evidence="2" id="KW-0732">Signal</keyword>
<keyword evidence="4" id="KW-1185">Reference proteome</keyword>